<evidence type="ECO:0000256" key="4">
    <source>
        <dbReference type="ARBA" id="ARBA00023125"/>
    </source>
</evidence>
<dbReference type="GO" id="GO:0005634">
    <property type="term" value="C:nucleus"/>
    <property type="evidence" value="ECO:0007669"/>
    <property type="project" value="UniProtKB-SubCell"/>
</dbReference>
<dbReference type="STRING" id="429701.A0A2G9HDE4"/>
<dbReference type="InterPro" id="IPR001005">
    <property type="entry name" value="SANT/Myb"/>
</dbReference>
<evidence type="ECO:0000259" key="7">
    <source>
        <dbReference type="PROSITE" id="PS50090"/>
    </source>
</evidence>
<dbReference type="Gene3D" id="1.10.10.60">
    <property type="entry name" value="Homeodomain-like"/>
    <property type="match status" value="2"/>
</dbReference>
<dbReference type="GO" id="GO:0043565">
    <property type="term" value="F:sequence-specific DNA binding"/>
    <property type="evidence" value="ECO:0007669"/>
    <property type="project" value="InterPro"/>
</dbReference>
<evidence type="ECO:0000313" key="10">
    <source>
        <dbReference type="Proteomes" id="UP000231279"/>
    </source>
</evidence>
<dbReference type="PANTHER" id="PTHR45675:SF1">
    <property type="entry name" value="MYB TRANSCRIPTION FACTOR-RELATED"/>
    <property type="match status" value="1"/>
</dbReference>
<comment type="subcellular location">
    <subcellularLocation>
        <location evidence="1">Nucleus</location>
    </subcellularLocation>
</comment>
<evidence type="ECO:0000256" key="3">
    <source>
        <dbReference type="ARBA" id="ARBA00023015"/>
    </source>
</evidence>
<organism evidence="9 10">
    <name type="scientific">Handroanthus impetiginosus</name>
    <dbReference type="NCBI Taxonomy" id="429701"/>
    <lineage>
        <taxon>Eukaryota</taxon>
        <taxon>Viridiplantae</taxon>
        <taxon>Streptophyta</taxon>
        <taxon>Embryophyta</taxon>
        <taxon>Tracheophyta</taxon>
        <taxon>Spermatophyta</taxon>
        <taxon>Magnoliopsida</taxon>
        <taxon>eudicotyledons</taxon>
        <taxon>Gunneridae</taxon>
        <taxon>Pentapetalae</taxon>
        <taxon>asterids</taxon>
        <taxon>lamiids</taxon>
        <taxon>Lamiales</taxon>
        <taxon>Bignoniaceae</taxon>
        <taxon>Crescentiina</taxon>
        <taxon>Tabebuia alliance</taxon>
        <taxon>Handroanthus</taxon>
    </lineage>
</organism>
<dbReference type="CDD" id="cd00167">
    <property type="entry name" value="SANT"/>
    <property type="match status" value="2"/>
</dbReference>
<dbReference type="OrthoDB" id="2143914at2759"/>
<dbReference type="SUPFAM" id="SSF46689">
    <property type="entry name" value="Homeodomain-like"/>
    <property type="match status" value="1"/>
</dbReference>
<proteinExistence type="predicted"/>
<feature type="domain" description="HTH myb-type" evidence="8">
    <location>
        <begin position="25"/>
        <end position="77"/>
    </location>
</feature>
<feature type="domain" description="Myb-like" evidence="7">
    <location>
        <begin position="25"/>
        <end position="77"/>
    </location>
</feature>
<evidence type="ECO:0000256" key="1">
    <source>
        <dbReference type="ARBA" id="ARBA00004123"/>
    </source>
</evidence>
<dbReference type="Pfam" id="PF00249">
    <property type="entry name" value="Myb_DNA-binding"/>
    <property type="match status" value="2"/>
</dbReference>
<dbReference type="EMBL" id="NKXS01002052">
    <property type="protein sequence ID" value="PIN15552.1"/>
    <property type="molecule type" value="Genomic_DNA"/>
</dbReference>
<keyword evidence="10" id="KW-1185">Reference proteome</keyword>
<keyword evidence="3" id="KW-0805">Transcription regulation</keyword>
<accession>A0A2G9HDE4</accession>
<reference evidence="10" key="1">
    <citation type="journal article" date="2018" name="Gigascience">
        <title>Genome assembly of the Pink Ipe (Handroanthus impetiginosus, Bignoniaceae), a highly valued, ecologically keystone Neotropical timber forest tree.</title>
        <authorList>
            <person name="Silva-Junior O.B."/>
            <person name="Grattapaglia D."/>
            <person name="Novaes E."/>
            <person name="Collevatti R.G."/>
        </authorList>
    </citation>
    <scope>NUCLEOTIDE SEQUENCE [LARGE SCALE GENOMIC DNA]</scope>
    <source>
        <strain evidence="10">cv. UFG-1</strain>
    </source>
</reference>
<keyword evidence="5" id="KW-0804">Transcription</keyword>
<dbReference type="PROSITE" id="PS50090">
    <property type="entry name" value="MYB_LIKE"/>
    <property type="match status" value="2"/>
</dbReference>
<keyword evidence="4" id="KW-0238">DNA-binding</keyword>
<keyword evidence="6" id="KW-0539">Nucleus</keyword>
<evidence type="ECO:0000256" key="5">
    <source>
        <dbReference type="ARBA" id="ARBA00023163"/>
    </source>
</evidence>
<dbReference type="PROSITE" id="PS51294">
    <property type="entry name" value="HTH_MYB"/>
    <property type="match status" value="2"/>
</dbReference>
<evidence type="ECO:0000313" key="9">
    <source>
        <dbReference type="EMBL" id="PIN15552.1"/>
    </source>
</evidence>
<dbReference type="SMART" id="SM00717">
    <property type="entry name" value="SANT"/>
    <property type="match status" value="2"/>
</dbReference>
<comment type="caution">
    <text evidence="9">The sequence shown here is derived from an EMBL/GenBank/DDBJ whole genome shotgun (WGS) entry which is preliminary data.</text>
</comment>
<feature type="domain" description="HTH myb-type" evidence="8">
    <location>
        <begin position="78"/>
        <end position="132"/>
    </location>
</feature>
<evidence type="ECO:0000256" key="2">
    <source>
        <dbReference type="ARBA" id="ARBA00022737"/>
    </source>
</evidence>
<gene>
    <name evidence="9" type="ORF">CDL12_11795</name>
</gene>
<dbReference type="InterPro" id="IPR044676">
    <property type="entry name" value="EOBI/EOBII-like_plant"/>
</dbReference>
<feature type="domain" description="Myb-like" evidence="7">
    <location>
        <begin position="78"/>
        <end position="128"/>
    </location>
</feature>
<evidence type="ECO:0000256" key="6">
    <source>
        <dbReference type="ARBA" id="ARBA00023242"/>
    </source>
</evidence>
<keyword evidence="2" id="KW-0677">Repeat</keyword>
<evidence type="ECO:0000259" key="8">
    <source>
        <dbReference type="PROSITE" id="PS51294"/>
    </source>
</evidence>
<sequence>MLMDLKTLEAINNVVSCQDKKEETNIRVRRGAWSFEEDSILINYIAIHGEGQWSHLARNAGLNRTGRSCRMRWKNYLQPNIRRGNFTPEEQVRILELHCHYGNRWSKIAQHLPKRTDNEIKNYWRTRVRKQAKLLKCDINSFEFREFIRTMWLPILSEQIRASKPHGDPANGVDDTINRPGPVNMDYSAGWCGDGLLEPVEAHPVSGMEELSKNSGWLDDDVFRVGYGLHGFESPEWFNYKELSDGYFWLSP</sequence>
<dbReference type="GO" id="GO:0003700">
    <property type="term" value="F:DNA-binding transcription factor activity"/>
    <property type="evidence" value="ECO:0007669"/>
    <property type="project" value="InterPro"/>
</dbReference>
<protein>
    <recommendedName>
        <fullName evidence="11">Transcription factor, Myb superfamily</fullName>
    </recommendedName>
</protein>
<dbReference type="PANTHER" id="PTHR45675">
    <property type="entry name" value="MYB TRANSCRIPTION FACTOR-RELATED-RELATED"/>
    <property type="match status" value="1"/>
</dbReference>
<dbReference type="Proteomes" id="UP000231279">
    <property type="component" value="Unassembled WGS sequence"/>
</dbReference>
<dbReference type="FunFam" id="1.10.10.60:FF:000011">
    <property type="entry name" value="Myb transcription factor"/>
    <property type="match status" value="1"/>
</dbReference>
<name>A0A2G9HDE4_9LAMI</name>
<dbReference type="InterPro" id="IPR009057">
    <property type="entry name" value="Homeodomain-like_sf"/>
</dbReference>
<dbReference type="InterPro" id="IPR017930">
    <property type="entry name" value="Myb_dom"/>
</dbReference>
<evidence type="ECO:0008006" key="11">
    <source>
        <dbReference type="Google" id="ProtNLM"/>
    </source>
</evidence>
<dbReference type="AlphaFoldDB" id="A0A2G9HDE4"/>